<keyword evidence="2" id="KW-0677">Repeat</keyword>
<dbReference type="AlphaFoldDB" id="A0A8C7K8C9"/>
<sequence>MRLCPIVFIPPTLSPLLSSTPSILSLPLSSLPLYHRSTLLLYPLSILSLPLSSLSLYPLSPPLSSLSLYPRSTLLFYPLSPSILSLPLSSLPLYPLSPSILSLPLSSLSLYPLSPSILALPVSSLYPLSSFPSQSHQSSRMQIFEKENFMGRSAELCDDYPSLRAMGWCMPEVGSMHIQCGAFVCYQFPGYRGQQYIMECERHSGDYQHWKNWGSHCQTPQIQSIRRIQH</sequence>
<dbReference type="PANTHER" id="PTHR11818">
    <property type="entry name" value="BETA/GAMMA CRYSTALLIN"/>
    <property type="match status" value="1"/>
</dbReference>
<evidence type="ECO:0000259" key="3">
    <source>
        <dbReference type="SMART" id="SM00247"/>
    </source>
</evidence>
<dbReference type="SMART" id="SM00247">
    <property type="entry name" value="XTALbg"/>
    <property type="match status" value="1"/>
</dbReference>
<keyword evidence="5" id="KW-1185">Reference proteome</keyword>
<organism evidence="4 5">
    <name type="scientific">Oncorhynchus kisutch</name>
    <name type="common">Coho salmon</name>
    <name type="synonym">Salmo kisutch</name>
    <dbReference type="NCBI Taxonomy" id="8019"/>
    <lineage>
        <taxon>Eukaryota</taxon>
        <taxon>Metazoa</taxon>
        <taxon>Chordata</taxon>
        <taxon>Craniata</taxon>
        <taxon>Vertebrata</taxon>
        <taxon>Euteleostomi</taxon>
        <taxon>Actinopterygii</taxon>
        <taxon>Neopterygii</taxon>
        <taxon>Teleostei</taxon>
        <taxon>Protacanthopterygii</taxon>
        <taxon>Salmoniformes</taxon>
        <taxon>Salmonidae</taxon>
        <taxon>Salmoninae</taxon>
        <taxon>Oncorhynchus</taxon>
    </lineage>
</organism>
<dbReference type="Pfam" id="PF00030">
    <property type="entry name" value="Crystall"/>
    <property type="match status" value="1"/>
</dbReference>
<dbReference type="Ensembl" id="ENSOKIT00005106161.1">
    <property type="protein sequence ID" value="ENSOKIP00005099051.1"/>
    <property type="gene ID" value="ENSOKIG00005043600.1"/>
</dbReference>
<dbReference type="PANTHER" id="PTHR11818:SF54">
    <property type="entry name" value="BETAA1C-CRYSTALLIN-RELATED"/>
    <property type="match status" value="1"/>
</dbReference>
<evidence type="ECO:0000256" key="2">
    <source>
        <dbReference type="ARBA" id="ARBA00022737"/>
    </source>
</evidence>
<dbReference type="InterPro" id="IPR001064">
    <property type="entry name" value="Beta/gamma_crystallin"/>
</dbReference>
<dbReference type="Gene3D" id="2.60.20.10">
    <property type="entry name" value="Crystallins"/>
    <property type="match status" value="1"/>
</dbReference>
<evidence type="ECO:0000313" key="4">
    <source>
        <dbReference type="Ensembl" id="ENSOKIP00005099051.1"/>
    </source>
</evidence>
<proteinExistence type="inferred from homology"/>
<dbReference type="InterPro" id="IPR011024">
    <property type="entry name" value="G_crystallin-like"/>
</dbReference>
<comment type="similarity">
    <text evidence="1">Belongs to the beta/gamma-crystallin family.</text>
</comment>
<name>A0A8C7K8C9_ONCKI</name>
<reference evidence="4" key="1">
    <citation type="submission" date="2025-08" db="UniProtKB">
        <authorList>
            <consortium name="Ensembl"/>
        </authorList>
    </citation>
    <scope>IDENTIFICATION</scope>
</reference>
<reference evidence="4" key="2">
    <citation type="submission" date="2025-09" db="UniProtKB">
        <authorList>
            <consortium name="Ensembl"/>
        </authorList>
    </citation>
    <scope>IDENTIFICATION</scope>
</reference>
<dbReference type="GO" id="GO:0007601">
    <property type="term" value="P:visual perception"/>
    <property type="evidence" value="ECO:0007669"/>
    <property type="project" value="TreeGrafter"/>
</dbReference>
<protein>
    <recommendedName>
        <fullName evidence="3">Beta/gamma crystallin 'Greek key' domain-containing protein</fullName>
    </recommendedName>
</protein>
<dbReference type="GO" id="GO:0005212">
    <property type="term" value="F:structural constituent of eye lens"/>
    <property type="evidence" value="ECO:0007669"/>
    <property type="project" value="UniProtKB-KW"/>
</dbReference>
<dbReference type="InterPro" id="IPR050252">
    <property type="entry name" value="Beta/Gamma-Crystallin"/>
</dbReference>
<accession>A0A8C7K8C9</accession>
<dbReference type="GO" id="GO:0002088">
    <property type="term" value="P:lens development in camera-type eye"/>
    <property type="evidence" value="ECO:0007669"/>
    <property type="project" value="TreeGrafter"/>
</dbReference>
<dbReference type="PRINTS" id="PR01367">
    <property type="entry name" value="BGCRYSTALLIN"/>
</dbReference>
<feature type="domain" description="Beta/gamma crystallin 'Greek key'" evidence="3">
    <location>
        <begin position="140"/>
        <end position="228"/>
    </location>
</feature>
<evidence type="ECO:0000256" key="1">
    <source>
        <dbReference type="ARBA" id="ARBA00009646"/>
    </source>
</evidence>
<gene>
    <name evidence="4" type="primary">LOC109880707</name>
</gene>
<dbReference type="Proteomes" id="UP000694557">
    <property type="component" value="Unassembled WGS sequence"/>
</dbReference>
<dbReference type="SUPFAM" id="SSF49695">
    <property type="entry name" value="gamma-Crystallin-like"/>
    <property type="match status" value="1"/>
</dbReference>
<dbReference type="GeneTree" id="ENSGT00940000165124"/>
<evidence type="ECO:0000313" key="5">
    <source>
        <dbReference type="Proteomes" id="UP000694557"/>
    </source>
</evidence>